<gene>
    <name evidence="1" type="ORF">SAMN05216198_0341</name>
</gene>
<dbReference type="GO" id="GO:0008253">
    <property type="term" value="F:5'-nucleotidase activity"/>
    <property type="evidence" value="ECO:0007669"/>
    <property type="project" value="InterPro"/>
</dbReference>
<evidence type="ECO:0000313" key="2">
    <source>
        <dbReference type="Proteomes" id="UP000243426"/>
    </source>
</evidence>
<dbReference type="GO" id="GO:0000166">
    <property type="term" value="F:nucleotide binding"/>
    <property type="evidence" value="ECO:0007669"/>
    <property type="project" value="InterPro"/>
</dbReference>
<dbReference type="InterPro" id="IPR010394">
    <property type="entry name" value="5-nucleotidase"/>
</dbReference>
<dbReference type="STRING" id="797277.SAMN05216198_0341"/>
<sequence>MSYPIEQKLVIAIASSALFDLTESDQVFREHGEKAYREYQQEHLHTPLSKGVAFPFVRRFLSINRKFPAQCPVEVVLLSRNSAITGKRVFNSIVHHGLDISRAAFLEGKSPYAYIPAFNASLFLSANEGDVLQAIDYGHPAGTVLPSHVVDDEDDVELRIAFDFDGVIADDASERVYKTGSLKEFQAHETSHSHIPHTPGPLADLFRKISHLQHLEDQALAEDKNYERVLRTAIVTARNAPSHERVITTLEHWGVNPNEVFFLGGMKKDRILSVLKPHMFFDDQRSHLESDAGDIPMVHIPFGVANLV</sequence>
<dbReference type="GO" id="GO:0000287">
    <property type="term" value="F:magnesium ion binding"/>
    <property type="evidence" value="ECO:0007669"/>
    <property type="project" value="InterPro"/>
</dbReference>
<dbReference type="PANTHER" id="PTHR31367:SF5">
    <property type="entry name" value="CYTOSOLIC 5'-NUCLEOTIDASE 1A"/>
    <property type="match status" value="1"/>
</dbReference>
<dbReference type="AlphaFoldDB" id="A0A1H1LPY7"/>
<reference evidence="2" key="1">
    <citation type="submission" date="2016-10" db="EMBL/GenBank/DDBJ databases">
        <authorList>
            <person name="Varghese N."/>
            <person name="Submissions S."/>
        </authorList>
    </citation>
    <scope>NUCLEOTIDE SEQUENCE [LARGE SCALE GENOMIC DNA]</scope>
    <source>
        <strain evidence="2">2SM5</strain>
    </source>
</reference>
<dbReference type="Proteomes" id="UP000243426">
    <property type="component" value="Chromosome I"/>
</dbReference>
<keyword evidence="2" id="KW-1185">Reference proteome</keyword>
<proteinExistence type="predicted"/>
<dbReference type="GO" id="GO:0009117">
    <property type="term" value="P:nucleotide metabolic process"/>
    <property type="evidence" value="ECO:0007669"/>
    <property type="project" value="InterPro"/>
</dbReference>
<protein>
    <submittedName>
        <fullName evidence="1">5'-nucleotidase</fullName>
    </submittedName>
</protein>
<dbReference type="OrthoDB" id="9778569at2"/>
<dbReference type="PANTHER" id="PTHR31367">
    <property type="entry name" value="CYTOSOLIC 5'-NUCLEOTIDASE 1 FAMILY MEMBER"/>
    <property type="match status" value="1"/>
</dbReference>
<dbReference type="RefSeq" id="WP_090271748.1">
    <property type="nucleotide sequence ID" value="NZ_LT629748.1"/>
</dbReference>
<dbReference type="GO" id="GO:0005737">
    <property type="term" value="C:cytoplasm"/>
    <property type="evidence" value="ECO:0007669"/>
    <property type="project" value="InterPro"/>
</dbReference>
<accession>A0A1H1LPY7</accession>
<name>A0A1H1LPY7_9GAMM</name>
<dbReference type="EMBL" id="LT629748">
    <property type="protein sequence ID" value="SDR76390.1"/>
    <property type="molecule type" value="Genomic_DNA"/>
</dbReference>
<evidence type="ECO:0000313" key="1">
    <source>
        <dbReference type="EMBL" id="SDR76390.1"/>
    </source>
</evidence>
<dbReference type="Pfam" id="PF06189">
    <property type="entry name" value="5-nucleotidase"/>
    <property type="match status" value="1"/>
</dbReference>
<organism evidence="1 2">
    <name type="scientific">Halopseudomonas litoralis</name>
    <dbReference type="NCBI Taxonomy" id="797277"/>
    <lineage>
        <taxon>Bacteria</taxon>
        <taxon>Pseudomonadati</taxon>
        <taxon>Pseudomonadota</taxon>
        <taxon>Gammaproteobacteria</taxon>
        <taxon>Pseudomonadales</taxon>
        <taxon>Pseudomonadaceae</taxon>
        <taxon>Halopseudomonas</taxon>
    </lineage>
</organism>